<reference evidence="1 2" key="1">
    <citation type="submission" date="2020-04" db="EMBL/GenBank/DDBJ databases">
        <title>Genome sequencing of novel species.</title>
        <authorList>
            <person name="Heo J."/>
            <person name="Kim S.-J."/>
            <person name="Kim J.-S."/>
            <person name="Hong S.-B."/>
            <person name="Kwon S.-W."/>
        </authorList>
    </citation>
    <scope>NUCLEOTIDE SEQUENCE [LARGE SCALE GENOMIC DNA]</scope>
    <source>
        <strain evidence="1 2">GN2-R2</strain>
        <plasmid evidence="1 2">unnamed1</plasmid>
    </source>
</reference>
<accession>A0A7Z2ZVU4</accession>
<dbReference type="AlphaFoldDB" id="A0A7Z2ZVU4"/>
<geneLocation type="plasmid" evidence="1 2">
    <name>unnamed1</name>
</geneLocation>
<organism evidence="1 2">
    <name type="scientific">Massilia forsythiae</name>
    <dbReference type="NCBI Taxonomy" id="2728020"/>
    <lineage>
        <taxon>Bacteria</taxon>
        <taxon>Pseudomonadati</taxon>
        <taxon>Pseudomonadota</taxon>
        <taxon>Betaproteobacteria</taxon>
        <taxon>Burkholderiales</taxon>
        <taxon>Oxalobacteraceae</taxon>
        <taxon>Telluria group</taxon>
        <taxon>Massilia</taxon>
    </lineage>
</organism>
<keyword evidence="2" id="KW-1185">Reference proteome</keyword>
<name>A0A7Z2ZVU4_9BURK</name>
<dbReference type="KEGG" id="mfy:HH212_26575"/>
<sequence>MRKGQAKAIIKAYSLPPTDLSRQMLKAIASGDFNSVELLPEELRDRAFKIHKGYREKVGAATEEIKYRNLPYYFLIKDMYPHFNWVETGNQIQVETYFRGFKPNLLSYLLELIPKNEIASSARLARMGSEGININGIEQCQCVFRQEDVCPLSDTDIANLERWIAKGLSGAPLTIVSPVCPDYSATKGETRKYRFTFESVGTGVGLSCGRIFESLAALRRLFADLGLTNVTHHMYVGDFEAFNAENAKRVGLSTAAFVERNRGSCASIAATAPAPVITGLFTDLCGGRMGWEREYAGMRQRFEALEFGPIRGNPKYLEIAESRKALYRRWFDVDDSSDDFFESLVVSQGIEYATMGKIIGERFENPLILGADHYKMGQFYASAAPLPIIYLDRNYQ</sequence>
<dbReference type="Proteomes" id="UP000502415">
    <property type="component" value="Plasmid unnamed1"/>
</dbReference>
<gene>
    <name evidence="1" type="ORF">HH212_26575</name>
</gene>
<proteinExistence type="predicted"/>
<keyword evidence="1" id="KW-0614">Plasmid</keyword>
<dbReference type="EMBL" id="CP051686">
    <property type="protein sequence ID" value="QJE03670.1"/>
    <property type="molecule type" value="Genomic_DNA"/>
</dbReference>
<dbReference type="RefSeq" id="WP_170205747.1">
    <property type="nucleotide sequence ID" value="NZ_CP051686.1"/>
</dbReference>
<evidence type="ECO:0000313" key="1">
    <source>
        <dbReference type="EMBL" id="QJE03670.1"/>
    </source>
</evidence>
<protein>
    <submittedName>
        <fullName evidence="1">Uncharacterized protein</fullName>
    </submittedName>
</protein>
<evidence type="ECO:0000313" key="2">
    <source>
        <dbReference type="Proteomes" id="UP000502415"/>
    </source>
</evidence>